<accession>A0A9X2JR97</accession>
<proteinExistence type="predicted"/>
<dbReference type="InterPro" id="IPR036641">
    <property type="entry name" value="HPT_dom_sf"/>
</dbReference>
<dbReference type="EMBL" id="JAMZDE010000003">
    <property type="protein sequence ID" value="MCP1338593.1"/>
    <property type="molecule type" value="Genomic_DNA"/>
</dbReference>
<dbReference type="Pfam" id="PF01627">
    <property type="entry name" value="Hpt"/>
    <property type="match status" value="1"/>
</dbReference>
<dbReference type="GO" id="GO:0000160">
    <property type="term" value="P:phosphorelay signal transduction system"/>
    <property type="evidence" value="ECO:0007669"/>
    <property type="project" value="UniProtKB-KW"/>
</dbReference>
<sequence length="118" mass="13350">MSSNSAPIDFNRGLRHCDNQHNLYREVLNCYLEQFSPLLNKDDLLEDVEAARLQLHTLKSLSATIGATELSLLAAQLFKNWQQKTYEQRLAALTQVNTKLAAVNKKIASYCNEVVPDD</sequence>
<evidence type="ECO:0000259" key="2">
    <source>
        <dbReference type="Pfam" id="PF01627"/>
    </source>
</evidence>
<dbReference type="Gene3D" id="1.20.120.160">
    <property type="entry name" value="HPT domain"/>
    <property type="match status" value="1"/>
</dbReference>
<feature type="domain" description="HPt" evidence="2">
    <location>
        <begin position="31"/>
        <end position="100"/>
    </location>
</feature>
<comment type="caution">
    <text evidence="3">The sequence shown here is derived from an EMBL/GenBank/DDBJ whole genome shotgun (WGS) entry which is preliminary data.</text>
</comment>
<keyword evidence="1" id="KW-0902">Two-component regulatory system</keyword>
<dbReference type="InterPro" id="IPR008207">
    <property type="entry name" value="Sig_transdc_His_kin_Hpt_dom"/>
</dbReference>
<keyword evidence="4" id="KW-1185">Reference proteome</keyword>
<evidence type="ECO:0000256" key="1">
    <source>
        <dbReference type="ARBA" id="ARBA00023012"/>
    </source>
</evidence>
<dbReference type="Proteomes" id="UP001139474">
    <property type="component" value="Unassembled WGS sequence"/>
</dbReference>
<dbReference type="AlphaFoldDB" id="A0A9X2JR97"/>
<name>A0A9X2JR97_9GAMM</name>
<dbReference type="SUPFAM" id="SSF47226">
    <property type="entry name" value="Histidine-containing phosphotransfer domain, HPT domain"/>
    <property type="match status" value="1"/>
</dbReference>
<dbReference type="RefSeq" id="WP_253617794.1">
    <property type="nucleotide sequence ID" value="NZ_JAMZDE010000003.1"/>
</dbReference>
<protein>
    <submittedName>
        <fullName evidence="3">Hpt domain-containing protein</fullName>
    </submittedName>
</protein>
<evidence type="ECO:0000313" key="4">
    <source>
        <dbReference type="Proteomes" id="UP001139474"/>
    </source>
</evidence>
<reference evidence="3" key="1">
    <citation type="submission" date="2022-06" db="EMBL/GenBank/DDBJ databases">
        <title>Idiomarina rhizosphaerae M1R2S28.</title>
        <authorList>
            <person name="Sun J.-Q."/>
            <person name="Li L.-F."/>
        </authorList>
    </citation>
    <scope>NUCLEOTIDE SEQUENCE</scope>
    <source>
        <strain evidence="3">M1R2S28</strain>
    </source>
</reference>
<dbReference type="GO" id="GO:0004672">
    <property type="term" value="F:protein kinase activity"/>
    <property type="evidence" value="ECO:0007669"/>
    <property type="project" value="UniProtKB-ARBA"/>
</dbReference>
<organism evidence="3 4">
    <name type="scientific">Idiomarina rhizosphaerae</name>
    <dbReference type="NCBI Taxonomy" id="2961572"/>
    <lineage>
        <taxon>Bacteria</taxon>
        <taxon>Pseudomonadati</taxon>
        <taxon>Pseudomonadota</taxon>
        <taxon>Gammaproteobacteria</taxon>
        <taxon>Alteromonadales</taxon>
        <taxon>Idiomarinaceae</taxon>
        <taxon>Idiomarina</taxon>
    </lineage>
</organism>
<evidence type="ECO:0000313" key="3">
    <source>
        <dbReference type="EMBL" id="MCP1338593.1"/>
    </source>
</evidence>
<gene>
    <name evidence="3" type="ORF">NJR55_03215</name>
</gene>